<dbReference type="InterPro" id="IPR011576">
    <property type="entry name" value="Pyridox_Oxase_N"/>
</dbReference>
<dbReference type="RefSeq" id="WP_076163515.1">
    <property type="nucleotide sequence ID" value="NZ_JBEZVB010000017.1"/>
</dbReference>
<sequence>MATWQRFSEEAPVLAGKIKERFTAEKSHVLATVRRDGSPRVSGSEVDFREQDLLIGSMINAVKAEDLRRDGRFAIHAASAIDEGGADAKVAGKAVEITDPAEVARLQGDDEPAHVFRLDLTEVVLTWVEGNSLMVEVWKEGQGSKRLARPDNGPVVEVALD</sequence>
<organism evidence="3 4">
    <name type="scientific">Amycolatopsis coloradensis</name>
    <dbReference type="NCBI Taxonomy" id="76021"/>
    <lineage>
        <taxon>Bacteria</taxon>
        <taxon>Bacillati</taxon>
        <taxon>Actinomycetota</taxon>
        <taxon>Actinomycetes</taxon>
        <taxon>Pseudonocardiales</taxon>
        <taxon>Pseudonocardiaceae</taxon>
        <taxon>Amycolatopsis</taxon>
    </lineage>
</organism>
<dbReference type="GO" id="GO:0016627">
    <property type="term" value="F:oxidoreductase activity, acting on the CH-CH group of donors"/>
    <property type="evidence" value="ECO:0007669"/>
    <property type="project" value="TreeGrafter"/>
</dbReference>
<evidence type="ECO:0000259" key="2">
    <source>
        <dbReference type="Pfam" id="PF01243"/>
    </source>
</evidence>
<dbReference type="InterPro" id="IPR012349">
    <property type="entry name" value="Split_barrel_FMN-bd"/>
</dbReference>
<accession>A0A1R0KMX4</accession>
<dbReference type="PANTHER" id="PTHR35176">
    <property type="entry name" value="HEME OXYGENASE HI_0854-RELATED"/>
    <property type="match status" value="1"/>
</dbReference>
<keyword evidence="1" id="KW-0560">Oxidoreductase</keyword>
<dbReference type="STRING" id="76021.BS329_24005"/>
<dbReference type="Gene3D" id="2.30.110.10">
    <property type="entry name" value="Electron Transport, Fmn-binding Protein, Chain A"/>
    <property type="match status" value="1"/>
</dbReference>
<protein>
    <submittedName>
        <fullName evidence="3">Pyridoxamine 5'-phosphate oxidase</fullName>
    </submittedName>
</protein>
<dbReference type="Pfam" id="PF01243">
    <property type="entry name" value="PNPOx_N"/>
    <property type="match status" value="1"/>
</dbReference>
<dbReference type="Proteomes" id="UP000187486">
    <property type="component" value="Unassembled WGS sequence"/>
</dbReference>
<dbReference type="GO" id="GO:0005829">
    <property type="term" value="C:cytosol"/>
    <property type="evidence" value="ECO:0007669"/>
    <property type="project" value="TreeGrafter"/>
</dbReference>
<evidence type="ECO:0000313" key="4">
    <source>
        <dbReference type="Proteomes" id="UP000187486"/>
    </source>
</evidence>
<dbReference type="OrthoDB" id="5115613at2"/>
<evidence type="ECO:0000313" key="3">
    <source>
        <dbReference type="EMBL" id="OLZ48190.1"/>
    </source>
</evidence>
<reference evidence="3 4" key="1">
    <citation type="submission" date="2016-01" db="EMBL/GenBank/DDBJ databases">
        <title>Amycolatopsis coloradensis genome sequencing and assembly.</title>
        <authorList>
            <person name="Mayilraj S."/>
        </authorList>
    </citation>
    <scope>NUCLEOTIDE SEQUENCE [LARGE SCALE GENOMIC DNA]</scope>
    <source>
        <strain evidence="3 4">DSM 44225</strain>
    </source>
</reference>
<gene>
    <name evidence="3" type="ORF">BS329_24005</name>
</gene>
<dbReference type="PANTHER" id="PTHR35176:SF6">
    <property type="entry name" value="HEME OXYGENASE HI_0854-RELATED"/>
    <property type="match status" value="1"/>
</dbReference>
<dbReference type="GO" id="GO:0070967">
    <property type="term" value="F:coenzyme F420 binding"/>
    <property type="evidence" value="ECO:0007669"/>
    <property type="project" value="TreeGrafter"/>
</dbReference>
<feature type="domain" description="Pyridoxamine 5'-phosphate oxidase N-terminal" evidence="2">
    <location>
        <begin position="16"/>
        <end position="123"/>
    </location>
</feature>
<evidence type="ECO:0000256" key="1">
    <source>
        <dbReference type="ARBA" id="ARBA00023002"/>
    </source>
</evidence>
<dbReference type="SUPFAM" id="SSF50475">
    <property type="entry name" value="FMN-binding split barrel"/>
    <property type="match status" value="1"/>
</dbReference>
<proteinExistence type="predicted"/>
<comment type="caution">
    <text evidence="3">The sequence shown here is derived from an EMBL/GenBank/DDBJ whole genome shotgun (WGS) entry which is preliminary data.</text>
</comment>
<dbReference type="AlphaFoldDB" id="A0A1R0KMX4"/>
<dbReference type="InterPro" id="IPR052019">
    <property type="entry name" value="F420H2_bilvrd_red/Heme_oxyg"/>
</dbReference>
<keyword evidence="4" id="KW-1185">Reference proteome</keyword>
<name>A0A1R0KMX4_9PSEU</name>
<dbReference type="EMBL" id="MQUQ01000014">
    <property type="protein sequence ID" value="OLZ48190.1"/>
    <property type="molecule type" value="Genomic_DNA"/>
</dbReference>